<dbReference type="RefSeq" id="WP_130567600.1">
    <property type="nucleotide sequence ID" value="NZ_SHLY01000007.1"/>
</dbReference>
<keyword evidence="2" id="KW-1185">Reference proteome</keyword>
<accession>A0ABY1WLC3</accession>
<organism evidence="1 2">
    <name type="scientific">Corallincola spongiicola</name>
    <dbReference type="NCBI Taxonomy" id="2520508"/>
    <lineage>
        <taxon>Bacteria</taxon>
        <taxon>Pseudomonadati</taxon>
        <taxon>Pseudomonadota</taxon>
        <taxon>Gammaproteobacteria</taxon>
        <taxon>Alteromonadales</taxon>
        <taxon>Psychromonadaceae</taxon>
        <taxon>Corallincola</taxon>
    </lineage>
</organism>
<dbReference type="EMBL" id="SHLY01000007">
    <property type="protein sequence ID" value="TAA41705.1"/>
    <property type="molecule type" value="Genomic_DNA"/>
</dbReference>
<gene>
    <name evidence="1" type="ORF">EXY25_15800</name>
</gene>
<dbReference type="Proteomes" id="UP000292544">
    <property type="component" value="Unassembled WGS sequence"/>
</dbReference>
<protein>
    <submittedName>
        <fullName evidence="1">Uncharacterized protein</fullName>
    </submittedName>
</protein>
<comment type="caution">
    <text evidence="1">The sequence shown here is derived from an EMBL/GenBank/DDBJ whole genome shotgun (WGS) entry which is preliminary data.</text>
</comment>
<sequence>MKLELVHCERLSPELFERHPVWAEYYEPDDEHRMVEDGFDRAEVQRELKRVKYSDDYLIPFINYDKPSPYEFTIYKASATVNDSKVLFATLFVMENTVNSVTIFVGNEQFVLNLTDSDFSEEKELCAALEVKSIFSLTVRSDKGIEFNERFESGA</sequence>
<evidence type="ECO:0000313" key="2">
    <source>
        <dbReference type="Proteomes" id="UP000292544"/>
    </source>
</evidence>
<evidence type="ECO:0000313" key="1">
    <source>
        <dbReference type="EMBL" id="TAA41705.1"/>
    </source>
</evidence>
<proteinExistence type="predicted"/>
<name>A0ABY1WLC3_9GAMM</name>
<reference evidence="2" key="1">
    <citation type="submission" date="2019-02" db="EMBL/GenBank/DDBJ databases">
        <title>Draft genome sequence of Muricauda sp. 176CP4-71.</title>
        <authorList>
            <person name="Park J.-S."/>
        </authorList>
    </citation>
    <scope>NUCLEOTIDE SEQUENCE [LARGE SCALE GENOMIC DNA]</scope>
    <source>
        <strain evidence="2">176GS2-150</strain>
    </source>
</reference>